<dbReference type="GO" id="GO:0030424">
    <property type="term" value="C:axon"/>
    <property type="evidence" value="ECO:0007669"/>
    <property type="project" value="TreeGrafter"/>
</dbReference>
<reference evidence="7" key="1">
    <citation type="submission" date="2025-08" db="UniProtKB">
        <authorList>
            <consortium name="RefSeq"/>
        </authorList>
    </citation>
    <scope>IDENTIFICATION</scope>
    <source>
        <tissue evidence="7">Whole body</tissue>
    </source>
</reference>
<feature type="compositionally biased region" description="Low complexity" evidence="1">
    <location>
        <begin position="3195"/>
        <end position="3211"/>
    </location>
</feature>
<accession>A0AAJ7SBI4</accession>
<feature type="region of interest" description="Disordered" evidence="1">
    <location>
        <begin position="1538"/>
        <end position="1578"/>
    </location>
</feature>
<dbReference type="GO" id="GO:0005261">
    <property type="term" value="F:monoatomic cation channel activity"/>
    <property type="evidence" value="ECO:0007669"/>
    <property type="project" value="TreeGrafter"/>
</dbReference>
<name>A0AAJ7SBI4_9HYME</name>
<feature type="region of interest" description="Disordered" evidence="1">
    <location>
        <begin position="575"/>
        <end position="597"/>
    </location>
</feature>
<feature type="compositionally biased region" description="Basic residues" evidence="1">
    <location>
        <begin position="1566"/>
        <end position="1575"/>
    </location>
</feature>
<feature type="region of interest" description="Disordered" evidence="1">
    <location>
        <begin position="1718"/>
        <end position="1744"/>
    </location>
</feature>
<keyword evidence="2" id="KW-0812">Transmembrane</keyword>
<dbReference type="InterPro" id="IPR016024">
    <property type="entry name" value="ARM-type_fold"/>
</dbReference>
<protein>
    <submittedName>
        <fullName evidence="7">Protein unc-80 homolog</fullName>
    </submittedName>
</protein>
<dbReference type="Pfam" id="PF20262">
    <property type="entry name" value="UNC80_C"/>
    <property type="match status" value="1"/>
</dbReference>
<dbReference type="SUPFAM" id="SSF48371">
    <property type="entry name" value="ARM repeat"/>
    <property type="match status" value="1"/>
</dbReference>
<feature type="compositionally biased region" description="Polar residues" evidence="1">
    <location>
        <begin position="3245"/>
        <end position="3260"/>
    </location>
</feature>
<evidence type="ECO:0000313" key="7">
    <source>
        <dbReference type="RefSeq" id="XP_026675046.1"/>
    </source>
</evidence>
<feature type="region of interest" description="Disordered" evidence="1">
    <location>
        <begin position="3096"/>
        <end position="3117"/>
    </location>
</feature>
<feature type="region of interest" description="Disordered" evidence="1">
    <location>
        <begin position="1760"/>
        <end position="1793"/>
    </location>
</feature>
<feature type="compositionally biased region" description="Polar residues" evidence="1">
    <location>
        <begin position="703"/>
        <end position="714"/>
    </location>
</feature>
<feature type="domain" description="Protein UNC80 central region" evidence="4">
    <location>
        <begin position="1256"/>
        <end position="2009"/>
    </location>
</feature>
<feature type="compositionally biased region" description="Basic and acidic residues" evidence="1">
    <location>
        <begin position="346"/>
        <end position="370"/>
    </location>
</feature>
<feature type="compositionally biased region" description="Basic and acidic residues" evidence="1">
    <location>
        <begin position="1765"/>
        <end position="1793"/>
    </location>
</feature>
<feature type="compositionally biased region" description="Basic and acidic residues" evidence="1">
    <location>
        <begin position="253"/>
        <end position="262"/>
    </location>
</feature>
<dbReference type="Pfam" id="PF15778">
    <property type="entry name" value="UNC80_N"/>
    <property type="match status" value="1"/>
</dbReference>
<dbReference type="CTD" id="285175"/>
<feature type="compositionally biased region" description="Basic and acidic residues" evidence="1">
    <location>
        <begin position="1161"/>
        <end position="1170"/>
    </location>
</feature>
<feature type="compositionally biased region" description="Low complexity" evidence="1">
    <location>
        <begin position="3163"/>
        <end position="3178"/>
    </location>
</feature>
<dbReference type="PANTHER" id="PTHR31781">
    <property type="entry name" value="UNC80"/>
    <property type="match status" value="1"/>
</dbReference>
<feature type="region of interest" description="Disordered" evidence="1">
    <location>
        <begin position="2618"/>
        <end position="2645"/>
    </location>
</feature>
<feature type="transmembrane region" description="Helical" evidence="2">
    <location>
        <begin position="149"/>
        <end position="169"/>
    </location>
</feature>
<evidence type="ECO:0000313" key="6">
    <source>
        <dbReference type="Proteomes" id="UP000694925"/>
    </source>
</evidence>
<dbReference type="InterPro" id="IPR031542">
    <property type="entry name" value="UNC80_N"/>
</dbReference>
<dbReference type="Pfam" id="PF19424">
    <property type="entry name" value="UNC80"/>
    <property type="match status" value="1"/>
</dbReference>
<feature type="compositionally biased region" description="Polar residues" evidence="1">
    <location>
        <begin position="240"/>
        <end position="252"/>
    </location>
</feature>
<proteinExistence type="predicted"/>
<feature type="compositionally biased region" description="Low complexity" evidence="1">
    <location>
        <begin position="3325"/>
        <end position="3340"/>
    </location>
</feature>
<evidence type="ECO:0000259" key="4">
    <source>
        <dbReference type="Pfam" id="PF19424"/>
    </source>
</evidence>
<feature type="compositionally biased region" description="Polar residues" evidence="1">
    <location>
        <begin position="2029"/>
        <end position="2038"/>
    </location>
</feature>
<feature type="domain" description="Cation channel complex component UNC80 N-terminal" evidence="3">
    <location>
        <begin position="15"/>
        <end position="210"/>
    </location>
</feature>
<feature type="domain" description="Protein UNC80 C-terminal" evidence="5">
    <location>
        <begin position="2029"/>
        <end position="3092"/>
    </location>
</feature>
<dbReference type="GO" id="GO:0034703">
    <property type="term" value="C:cation channel complex"/>
    <property type="evidence" value="ECO:0007669"/>
    <property type="project" value="TreeGrafter"/>
</dbReference>
<feature type="transmembrane region" description="Helical" evidence="2">
    <location>
        <begin position="504"/>
        <end position="522"/>
    </location>
</feature>
<feature type="region of interest" description="Disordered" evidence="1">
    <location>
        <begin position="3438"/>
        <end position="3457"/>
    </location>
</feature>
<evidence type="ECO:0000256" key="2">
    <source>
        <dbReference type="SAM" id="Phobius"/>
    </source>
</evidence>
<feature type="region of interest" description="Disordered" evidence="1">
    <location>
        <begin position="3244"/>
        <end position="3362"/>
    </location>
</feature>
<feature type="compositionally biased region" description="Acidic residues" evidence="1">
    <location>
        <begin position="2013"/>
        <end position="2025"/>
    </location>
</feature>
<evidence type="ECO:0000256" key="1">
    <source>
        <dbReference type="SAM" id="MobiDB-lite"/>
    </source>
</evidence>
<feature type="compositionally biased region" description="Basic and acidic residues" evidence="1">
    <location>
        <begin position="3096"/>
        <end position="3113"/>
    </location>
</feature>
<evidence type="ECO:0000259" key="3">
    <source>
        <dbReference type="Pfam" id="PF15778"/>
    </source>
</evidence>
<feature type="region of interest" description="Disordered" evidence="1">
    <location>
        <begin position="2005"/>
        <end position="2038"/>
    </location>
</feature>
<dbReference type="InterPro" id="IPR045852">
    <property type="entry name" value="UNC80_central"/>
</dbReference>
<feature type="region of interest" description="Disordered" evidence="1">
    <location>
        <begin position="693"/>
        <end position="717"/>
    </location>
</feature>
<keyword evidence="2" id="KW-1133">Transmembrane helix</keyword>
<dbReference type="InterPro" id="IPR046460">
    <property type="entry name" value="UNC80_C"/>
</dbReference>
<feature type="region of interest" description="Disordered" evidence="1">
    <location>
        <begin position="3136"/>
        <end position="3231"/>
    </location>
</feature>
<feature type="region of interest" description="Disordered" evidence="1">
    <location>
        <begin position="1599"/>
        <end position="1648"/>
    </location>
</feature>
<dbReference type="Proteomes" id="UP000694925">
    <property type="component" value="Unplaced"/>
</dbReference>
<evidence type="ECO:0000259" key="5">
    <source>
        <dbReference type="Pfam" id="PF20262"/>
    </source>
</evidence>
<feature type="region of interest" description="Disordered" evidence="1">
    <location>
        <begin position="233"/>
        <end position="290"/>
    </location>
</feature>
<feature type="compositionally biased region" description="Polar residues" evidence="1">
    <location>
        <begin position="3294"/>
        <end position="3312"/>
    </location>
</feature>
<keyword evidence="2" id="KW-0472">Membrane</keyword>
<feature type="region of interest" description="Disordered" evidence="1">
    <location>
        <begin position="1161"/>
        <end position="1198"/>
    </location>
</feature>
<dbReference type="PANTHER" id="PTHR31781:SF1">
    <property type="entry name" value="PROTEIN UNC-80 HOMOLOG"/>
    <property type="match status" value="1"/>
</dbReference>
<feature type="compositionally biased region" description="Polar residues" evidence="1">
    <location>
        <begin position="3140"/>
        <end position="3162"/>
    </location>
</feature>
<feature type="compositionally biased region" description="Basic and acidic residues" evidence="1">
    <location>
        <begin position="575"/>
        <end position="595"/>
    </location>
</feature>
<dbReference type="KEGG" id="ccal:108631885"/>
<feature type="compositionally biased region" description="Basic residues" evidence="1">
    <location>
        <begin position="3281"/>
        <end position="3290"/>
    </location>
</feature>
<dbReference type="GeneID" id="108631885"/>
<gene>
    <name evidence="7" type="primary">LOC108631885</name>
</gene>
<dbReference type="RefSeq" id="XP_026675046.1">
    <property type="nucleotide sequence ID" value="XM_026819245.1"/>
</dbReference>
<sequence>MHKRRSFDGNLQEQVLPIPVQMFLWRKLRPFIRAKLGKVHEASCTFCQHAPGHHLTKEACSSLEKVLVQNLHNDLLPSLRVILGTVPRWRLIQAALPYVLHATANLLHNRKDFQTLGATETTLLYILHWILLDSAEECTEPDADAGNPFYYLFSIPVISLFVYLFAPLCNHLKDIDFKTNLRLENGLKIWSAMYECRHPDTRCFTAHCKIKPQILWSRSFKASKQHQVSDDVFVGGNVESPPSQSANAFSDQSVDKPTKQSEDFSSVSSPKDTVFPETIPEETSGAEDEHVVIFRLPSVNRSERAHDGSEPSIYHVAMGRSTGFSKLTIEQVTAISGLDTCKQYHERSTSYGSTEKKKDEHKTEKEAQDKSKRKASITQQTSGDATGAALASSYPDVESDVRAATFLDVAVLRCLFVSQWQEEGVHWALQFLYHRLRMVNEETSVQQMPRRRSNSLPIPKIEVSIYQSPESKKKEVPKSFIEIPEARDVSVVSSTDNGIQRYELTVIFLFIIAIIVIVSASGHDTDTSHHTRRASEKSKKRMKMADLKAFVETKLLSKSEKALEKIGQDEPKMLFDQESHRSLDTGDDRLRERRTSTSSKIFDAKDIDYMKHPTNLIKGKSMPSLSCLINELTAGGCVGDTRMERKQGFYSQSYTAPNPIITVTEHTPTPSPDYMKRQGSIDSQLDVISMHGSRLESERKPSLTRSQTDSNITYGSDELPEAPGSGCYITKEGDIDLQVVLKAVHSIALRDNNCCTLRVCENILNLVELLMDMGVMRQCLRDEMGSIAESTTEKPETGKKKDFPENDQEYVLEETKYSSHHLLMSCVIRVVKHLGCPHSCSDGIRGSQADFCRSQSHTILTKLHRASSKQFSRFLKQLVREQPIPEILEFFHSFVGFCMDPSSLLSPLNQKRGSSKSPDVGSQSGYATNFGANLMGGMIGAGTSSAAGSATATGSVVAAYSLSAHSVRGIEGNIFSYVFKPLVSRFVKSLKELKLQENLNLYYDLRQFMSYVKEVHGGVFRRVVLSGFLESADRPNKRCNSNVQTTRVIRHIHQSDLEEHADIGGDTCFTVDDRGTRKFLFKKRSTSSTCASLIETEVSEENAKISQSPLGNIRKKHHILTPRQSERNLGIESISSGKIRKSTRFQIGGIVNWFRKDYGRTDSTDSHESSESPTEGFVRQPSFHYGHHRSASRSGRGVSLTLQKAKRRMEDQLNKIGFGKSKKKESMEEAPGSYFSRKNSMEFGEASRESEFVVLKERRLVPRNAIYEGMLRFSFLLETCQPGSVPDHHLMAAILDLPHAPVAARACLLLECAHFVHQCNKGQWPIWMKMNIPLFRTSGPMNNRNANTVSAKCHVLQRTAGKMFYQWAEAIGARLEALMHEDEQNAEQVTAMVSDENKQRELIIEDEEEDFLDEASINGYGSQCPMALRFAACILLLEVTAFLREAYKNLPKYNKHLTKERPQPWDRMYSREANRRWSMALSSMGHSQTSAQSLQSIVGDREVAPERKISFVLYEPDNESEGSSKSTVTIQGEDFQCAEKSKRVQHPQGRPFLLRRGTAENATGSFKKRSLRLRRGTKEGKDTECEAYTVRRADSIQSKRKVSSLSDRSDTSEPGFGGEVSGEESPGILIDDQPPESPSDSNETDETNRNFPWMKVLVQFSNSFNFCCSHQNFCHPYCHRRQMRACCRLIKSVRKIYGEKFGILNGMSMFDLDADKKETSKKEKRSRKISEQASTQVSPVRRKDSVGKKYKIDKNLDGTQSVKMSQRDSSKDLVEDAERGKEPSNKSDGIDKENSEMLKYLKSQVKDIFHAPLATLVKGAVVMTEELFVDVLPVAWELLLEANQEVAASAASLFIVAAVRAPNQASELMHHGLQHSSTSVRINAILRFQVLWKLRYQVWPRMEDNAHLTFKVPPPGIEFTLPSPKIGIESLPVVDPPWMPQVKTKVEEVTINQEHHRSLVTATKTRKKQQTELIKKALQAQDDKKREERENFLITTIPITVQAAYEPSPVGDDHDEGNVGEEDGGETMARNTSHHGQSAPSLFPSSLCSAIVQIINLLDDATVSDDGSAVYEIAYQVIWNCLVEDSALFLRYVLERLTREKQELMFKILRHLIRFVPKLPQQAAFALYNYIIGYVMFYARSPHEEGQKLIGTALSILWMVVHSVHGIMFKDLKQILRKEQCDASILLTANVPSAKRIVVHGPQDPDAGGIPSQFPVQEDTQFCQILRESLDFFGIEESKHREYFLVDYKTHEIRNPSSYVRDYYFFKGRSQFSEIELVHMKPDDAFKALQRQELVHKFVEIGKVLLTWAILKNVDMVVQRVVFLHEELMKLPSFPRRALEADLDLYKGGEIGRELLGLDVMHKFMWVRLIARMFEAMAGNFAYSGDIHLFLNVLNGAVIIHSEDSCILRYVVATYINAAHNFKNIFSTNGYLLIMPTLLQLYSTHQTNKLVTTTVEYAVKQFYLMNRKPFILQMFGSVSTILDTDETSLHGDAHKVPSTCLFNLLLSLETPSPDPLNIDELVKEEKPLKAIDFCYHDENEMVTVLDCISLCVMVIAYAPDSVRGQQMLIILEAILPCYVQRIQSPSYNKEGKTEKEIINQLAVAMKTLVNNSEALTKYYNGPQKSSPEHKGSSQRNYGKGPYSPGFDFEDETHPTKYIEHGRARNLYDNDDFESSHKNEFRRPRDTLLNMIGDFVARCSVRLVELNKKSQDGKTIELLDSKCHIRLADIAHSLLKISPYDAGTMGCRGLKRYMNDILPSSDWSSDDMKPALTNILRRLDKTFSKIYKKASIRRNTDWTAASDLLRGVYETLVKCPYIAHYQYLKALLATCQSLIIGDTPPEDMTSASSAALMSKIPPQHFCSTVLRLIALYVISVGEGYLHSMFTNQTRIENILLNLLIPLFLRVGTGRKDVPKLRQSDINFALSAVLNTLWPLTSKPIPVTTQNLKTATDMRAGSLTFVVRDSKTSTKTSLTLYQVAFLALKIMTICFETELKTEWPRILRTMRLLNKRNEAANYVWNFIEFVVTHRTPLYIQMLPFIIHKVGQAPISEHERNMQNSIRAKIIGDTKTVPKSRGTLLTDLIHELKDLKEEIEDRKFDELQPEPKRSVVDMHCTDGQPRTQRLSLIDLLTGDLGSRSHVNHQSNSSSTLKTSQPSQISAPPNGTQTARGSSTSGGSSTLREASEAGISEQPLAEQQQQQQSTDKSQPSSTTSDERNHVKPHPILTHQKAPKLRFLSSVEFRHSSGETVTSQLSPTSPNEDSSGECRPDKPRLQRSMGQSKKTLRLRKSRRTPAETAQSRSEPSNISPQPQTSQQPAVLTPPTPVPLESSAFSIASDSSSIRSRRSSSIRQSDCEKGGSLPNEQMHANVHHHHYHHYHHHHHLHLQTSDVSWDDDTSSTSGYRESYSMQLVSLDGGNNNTRQIHAPPLASPDLNDIPSTSSTTTHVFEGSSPDCSINGSGAEKTALLTVSQRSSSQHSLLMVFPNQDEDTLI</sequence>
<organism evidence="6 7">
    <name type="scientific">Ceratina calcarata</name>
    <dbReference type="NCBI Taxonomy" id="156304"/>
    <lineage>
        <taxon>Eukaryota</taxon>
        <taxon>Metazoa</taxon>
        <taxon>Ecdysozoa</taxon>
        <taxon>Arthropoda</taxon>
        <taxon>Hexapoda</taxon>
        <taxon>Insecta</taxon>
        <taxon>Pterygota</taxon>
        <taxon>Neoptera</taxon>
        <taxon>Endopterygota</taxon>
        <taxon>Hymenoptera</taxon>
        <taxon>Apocrita</taxon>
        <taxon>Aculeata</taxon>
        <taxon>Apoidea</taxon>
        <taxon>Anthophila</taxon>
        <taxon>Apidae</taxon>
        <taxon>Ceratina</taxon>
        <taxon>Zadontomerus</taxon>
    </lineage>
</organism>
<feature type="region of interest" description="Disordered" evidence="1">
    <location>
        <begin position="346"/>
        <end position="388"/>
    </location>
</feature>
<dbReference type="GO" id="GO:0055080">
    <property type="term" value="P:monoatomic cation homeostasis"/>
    <property type="evidence" value="ECO:0007669"/>
    <property type="project" value="TreeGrafter"/>
</dbReference>
<keyword evidence="6" id="KW-1185">Reference proteome</keyword>